<reference evidence="1 2" key="1">
    <citation type="journal article" date="2018" name="Mol. Biol. Evol.">
        <title>Broad Genomic Sampling Reveals a Smut Pathogenic Ancestry of the Fungal Clade Ustilaginomycotina.</title>
        <authorList>
            <person name="Kijpornyongpan T."/>
            <person name="Mondo S.J."/>
            <person name="Barry K."/>
            <person name="Sandor L."/>
            <person name="Lee J."/>
            <person name="Lipzen A."/>
            <person name="Pangilinan J."/>
            <person name="LaButti K."/>
            <person name="Hainaut M."/>
            <person name="Henrissat B."/>
            <person name="Grigoriev I.V."/>
            <person name="Spatafora J.W."/>
            <person name="Aime M.C."/>
        </authorList>
    </citation>
    <scope>NUCLEOTIDE SEQUENCE [LARGE SCALE GENOMIC DNA]</scope>
    <source>
        <strain evidence="1 2">SA 807</strain>
    </source>
</reference>
<protein>
    <submittedName>
        <fullName evidence="1">Uncharacterized protein</fullName>
    </submittedName>
</protein>
<keyword evidence="2" id="KW-1185">Reference proteome</keyword>
<evidence type="ECO:0000313" key="1">
    <source>
        <dbReference type="EMBL" id="PWN50029.1"/>
    </source>
</evidence>
<sequence>MDGASLAKTKAQWEAALQAAYETFRSLLADSSSKSWKQVPHPNGPPSQPSTLSRASGASAAGAASSKGKGKDSAPSSSAINSRLAGMPSSDLPTEDGRTFPFKLGSIKTENVVIHRRSGKGSEIFRAVADVPFEGTPDLFAFQSLLQTPDARSGWDRLVESGELVEQLDPKTRISKINYRLGWPASPRDAIIISRTMSDESTLIDVSTSLPRSPDAPAYLRPAPPSVRSHVHLMAWCIQVPSAPELPSTGLSQNGHRVRPTIKITAFWSWDLKGAWMGMPTGGLGLQLVELVRALTKQVREGRTKLPAIANFGNSVEILSAAFDVSRDTLNTEYTIIMEDEAARRAEDESEKDLDTLNALRERRRLDSAIEFSLPASEGWDVQVSVKGQIRSSQAADWRAVAEQATGTERVTLTVRHQRIQDPDDFVKAAIKIQRVAASSGLRLNNDLFPISQTEPRTPLVLTETILDDAASISGVSVSTSSTGGSLSGSQNDGSGAASVSSSPNLGNPAAAIAALIKRNYIYFTSLLQEPEAKWKHVSDARGVTVTQLDSIDPTLVVYRAEATFVGVGVWDLFSTINNPGARAHWDKGLDDAILVSDVNDLSALWHLKTKAAWPVSARDSVTIQTSYKSLASVHIFSFSTDDRGQFPEIPPVEPGTIRTQVDLRGWSVEALSPTTVHITMLEQSDPKGWTSKSAIPSAMISAVAGVGDYAIKFGGPPVATRLLGAHAKVSKYDHEKATFRLEYEATDLGENVNDAPNVECELRCDVETWANSLDLVVDPPPISVSCLRRHKLSQGGGGLWLTIEHVAASLEDDAARITVRKGASKEKGSVLVNGAHIKVDVDELKETEVQQLAKRKRTKPQRVPLDLNTPPTRPAAKNLDSSASSVYDSEASEAQPDPDRRSSGTNVAFAPTKRAETNTPSSNDFFSDEKPRQPMTCALDVLFLLRRIYAERSPDPAGNPAGWALVSERNGLFVRRKLMESISSTVFVQRGDKVVQGLSAEDLVNVVSSVQCRKQWDDKVESTTMLESYGNGATTSFITTRGSFPFRGRAFHLASMTARAAPLYSVSSPGSSTDTPITSSGATGPAVFFHASASFPDTNHKFEMSKVNPLALPVGKILIDGWILETLDPYASTNFQIPSTRCTHVVAIDYAGSLPVAVNTMWNSALPRSILQVEEFLKARGALPSVRSPPPCMQVLGDGRDEDQGLVWVLEDPARLSTLITSSFDPDTRNFDVLIKCGVRPLESEDKSRRNRPAAVSNASTTKGAASKAVAMTSSSPIEQPTEPASSLSRATSVTSINSSLTTPTPSTMRRRPSTIRADSRKTADTVLMDVEVELKHYSRGYDIGVSSELIRKRTAEDDDAKTEVRGDGPEQRAEVEKTFSLKAAPKSKTDLPIAIKVYDLPPSAVLAATLDPSARPRKHLVRLYLPTSSFLNPIEDPLTDQKAPEVPGWYHNLVSDGALVRIMIKPLNAPSPTGSALATLSEISTASVPPAKILVKSDGEKLDVVHVNLTSAMLQKEQGADSMYAQLRRALPSTPKASRGQLPKDVVDDRLPQSLQRPLAAAVELKAAPNIPSTDSGVKPGNVTKSTAEATLKGSNLKPQVEKGVWNPSTEGAGAKPPPDGKADTNRNGRASESTPMMSILGAYPLSRLGTGNALAASLTSVSSVTAKGSSVNPVSKDGGDARASLTGKDGGSHANTSKSESESTREEATVAISHGGGPTGFLSGRKYSLASLMLTFMIAFLMGSLFRALLTPSEFVLLPVQSASSSSGSALDLMASKQASASSLLDVATEEVERYLDLVKGVWAENEGRANPVQKKPGSGSSLKQKVQGSVAAAGHQPEWTLAWREIKRLVEIKQVGNDWNLVLAVIRR</sequence>
<gene>
    <name evidence="1" type="ORF">IE53DRAFT_369263</name>
</gene>
<proteinExistence type="predicted"/>
<accession>A0ACD0NW35</accession>
<dbReference type="Proteomes" id="UP000245626">
    <property type="component" value="Unassembled WGS sequence"/>
</dbReference>
<name>A0ACD0NW35_9BASI</name>
<organism evidence="1 2">
    <name type="scientific">Violaceomyces palustris</name>
    <dbReference type="NCBI Taxonomy" id="1673888"/>
    <lineage>
        <taxon>Eukaryota</taxon>
        <taxon>Fungi</taxon>
        <taxon>Dikarya</taxon>
        <taxon>Basidiomycota</taxon>
        <taxon>Ustilaginomycotina</taxon>
        <taxon>Ustilaginomycetes</taxon>
        <taxon>Violaceomycetales</taxon>
        <taxon>Violaceomycetaceae</taxon>
        <taxon>Violaceomyces</taxon>
    </lineage>
</organism>
<evidence type="ECO:0000313" key="2">
    <source>
        <dbReference type="Proteomes" id="UP000245626"/>
    </source>
</evidence>
<dbReference type="EMBL" id="KZ819978">
    <property type="protein sequence ID" value="PWN50029.1"/>
    <property type="molecule type" value="Genomic_DNA"/>
</dbReference>